<dbReference type="AlphaFoldDB" id="A0A392N927"/>
<evidence type="ECO:0000313" key="2">
    <source>
        <dbReference type="Proteomes" id="UP000265520"/>
    </source>
</evidence>
<comment type="caution">
    <text evidence="1">The sequence shown here is derived from an EMBL/GenBank/DDBJ whole genome shotgun (WGS) entry which is preliminary data.</text>
</comment>
<dbReference type="Proteomes" id="UP000265520">
    <property type="component" value="Unassembled WGS sequence"/>
</dbReference>
<accession>A0A392N927</accession>
<name>A0A392N927_9FABA</name>
<proteinExistence type="predicted"/>
<sequence length="59" mass="6621">MRDLTGRKESTFVMSSSEMNIGNGDAWGGYCDLDGERLIMSQFCCDVRKVVGAMRCCWC</sequence>
<organism evidence="1 2">
    <name type="scientific">Trifolium medium</name>
    <dbReference type="NCBI Taxonomy" id="97028"/>
    <lineage>
        <taxon>Eukaryota</taxon>
        <taxon>Viridiplantae</taxon>
        <taxon>Streptophyta</taxon>
        <taxon>Embryophyta</taxon>
        <taxon>Tracheophyta</taxon>
        <taxon>Spermatophyta</taxon>
        <taxon>Magnoliopsida</taxon>
        <taxon>eudicotyledons</taxon>
        <taxon>Gunneridae</taxon>
        <taxon>Pentapetalae</taxon>
        <taxon>rosids</taxon>
        <taxon>fabids</taxon>
        <taxon>Fabales</taxon>
        <taxon>Fabaceae</taxon>
        <taxon>Papilionoideae</taxon>
        <taxon>50 kb inversion clade</taxon>
        <taxon>NPAAA clade</taxon>
        <taxon>Hologalegina</taxon>
        <taxon>IRL clade</taxon>
        <taxon>Trifolieae</taxon>
        <taxon>Trifolium</taxon>
    </lineage>
</organism>
<dbReference type="EMBL" id="LXQA010030477">
    <property type="protein sequence ID" value="MCH95699.1"/>
    <property type="molecule type" value="Genomic_DNA"/>
</dbReference>
<protein>
    <submittedName>
        <fullName evidence="1">Uncharacterized protein</fullName>
    </submittedName>
</protein>
<keyword evidence="2" id="KW-1185">Reference proteome</keyword>
<reference evidence="1 2" key="1">
    <citation type="journal article" date="2018" name="Front. Plant Sci.">
        <title>Red Clover (Trifolium pratense) and Zigzag Clover (T. medium) - A Picture of Genomic Similarities and Differences.</title>
        <authorList>
            <person name="Dluhosova J."/>
            <person name="Istvanek J."/>
            <person name="Nedelnik J."/>
            <person name="Repkova J."/>
        </authorList>
    </citation>
    <scope>NUCLEOTIDE SEQUENCE [LARGE SCALE GENOMIC DNA]</scope>
    <source>
        <strain evidence="2">cv. 10/8</strain>
        <tissue evidence="1">Leaf</tissue>
    </source>
</reference>
<evidence type="ECO:0000313" key="1">
    <source>
        <dbReference type="EMBL" id="MCH95699.1"/>
    </source>
</evidence>